<accession>A0A3M7R9N6</accession>
<keyword evidence="1" id="KW-0812">Transmembrane</keyword>
<reference evidence="2 3" key="1">
    <citation type="journal article" date="2018" name="Sci. Rep.">
        <title>Genomic signatures of local adaptation to the degree of environmental predictability in rotifers.</title>
        <authorList>
            <person name="Franch-Gras L."/>
            <person name="Hahn C."/>
            <person name="Garcia-Roger E.M."/>
            <person name="Carmona M.J."/>
            <person name="Serra M."/>
            <person name="Gomez A."/>
        </authorList>
    </citation>
    <scope>NUCLEOTIDE SEQUENCE [LARGE SCALE GENOMIC DNA]</scope>
    <source>
        <strain evidence="2">HYR1</strain>
    </source>
</reference>
<keyword evidence="3" id="KW-1185">Reference proteome</keyword>
<dbReference type="AlphaFoldDB" id="A0A3M7R9N6"/>
<evidence type="ECO:0000313" key="3">
    <source>
        <dbReference type="Proteomes" id="UP000276133"/>
    </source>
</evidence>
<name>A0A3M7R9N6_BRAPC</name>
<comment type="caution">
    <text evidence="2">The sequence shown here is derived from an EMBL/GenBank/DDBJ whole genome shotgun (WGS) entry which is preliminary data.</text>
</comment>
<dbReference type="EMBL" id="REGN01003934">
    <property type="protein sequence ID" value="RNA19955.1"/>
    <property type="molecule type" value="Genomic_DNA"/>
</dbReference>
<dbReference type="Proteomes" id="UP000276133">
    <property type="component" value="Unassembled WGS sequence"/>
</dbReference>
<protein>
    <submittedName>
        <fullName evidence="2">Uncharacterized protein</fullName>
    </submittedName>
</protein>
<sequence>MSDSALLNGLLSTTTENPLEVIKRQQEQIQRQLLHQEFLNNNIYQSLLNSGFIQNGNIHNKNFQLTTTSTQPSLLNLLKNRQFLNGLETTASPTSLFSLASIFPLFEGISSLGDVFEKLFGTKFWIYAFLAIIVGIMFIIVTCFCMYCCCCNSLGRTFCKCCCKLSKLKKNRKKKKKEVEFDDKKSKSRF</sequence>
<organism evidence="2 3">
    <name type="scientific">Brachionus plicatilis</name>
    <name type="common">Marine rotifer</name>
    <name type="synonym">Brachionus muelleri</name>
    <dbReference type="NCBI Taxonomy" id="10195"/>
    <lineage>
        <taxon>Eukaryota</taxon>
        <taxon>Metazoa</taxon>
        <taxon>Spiralia</taxon>
        <taxon>Gnathifera</taxon>
        <taxon>Rotifera</taxon>
        <taxon>Eurotatoria</taxon>
        <taxon>Monogononta</taxon>
        <taxon>Pseudotrocha</taxon>
        <taxon>Ploima</taxon>
        <taxon>Brachionidae</taxon>
        <taxon>Brachionus</taxon>
    </lineage>
</organism>
<keyword evidence="1" id="KW-0472">Membrane</keyword>
<feature type="transmembrane region" description="Helical" evidence="1">
    <location>
        <begin position="126"/>
        <end position="150"/>
    </location>
</feature>
<evidence type="ECO:0000256" key="1">
    <source>
        <dbReference type="SAM" id="Phobius"/>
    </source>
</evidence>
<gene>
    <name evidence="2" type="ORF">BpHYR1_051496</name>
</gene>
<evidence type="ECO:0000313" key="2">
    <source>
        <dbReference type="EMBL" id="RNA19955.1"/>
    </source>
</evidence>
<proteinExistence type="predicted"/>
<keyword evidence="1" id="KW-1133">Transmembrane helix</keyword>